<keyword evidence="3 7" id="KW-0812">Transmembrane</keyword>
<evidence type="ECO:0000256" key="3">
    <source>
        <dbReference type="ARBA" id="ARBA00022692"/>
    </source>
</evidence>
<keyword evidence="6" id="KW-0479">Metal-binding</keyword>
<keyword evidence="4 7" id="KW-1133">Transmembrane helix</keyword>
<evidence type="ECO:0000313" key="8">
    <source>
        <dbReference type="EMBL" id="MUK90234.1"/>
    </source>
</evidence>
<proteinExistence type="inferred from homology"/>
<keyword evidence="6" id="KW-0862">Zinc</keyword>
<dbReference type="Pfam" id="PF03006">
    <property type="entry name" value="HlyIII"/>
    <property type="match status" value="1"/>
</dbReference>
<accession>A0A6N8FNW7</accession>
<feature type="transmembrane region" description="Helical" evidence="7">
    <location>
        <begin position="105"/>
        <end position="126"/>
    </location>
</feature>
<feature type="binding site" evidence="6">
    <location>
        <position position="192"/>
    </location>
    <ligand>
        <name>Zn(2+)</name>
        <dbReference type="ChEBI" id="CHEBI:29105"/>
    </ligand>
</feature>
<dbReference type="RefSeq" id="WP_155670851.1">
    <property type="nucleotide sequence ID" value="NZ_WOCA01000019.1"/>
</dbReference>
<feature type="transmembrane region" description="Helical" evidence="7">
    <location>
        <begin position="162"/>
        <end position="181"/>
    </location>
</feature>
<evidence type="ECO:0000256" key="4">
    <source>
        <dbReference type="ARBA" id="ARBA00022989"/>
    </source>
</evidence>
<keyword evidence="5 7" id="KW-0472">Membrane</keyword>
<evidence type="ECO:0000256" key="5">
    <source>
        <dbReference type="ARBA" id="ARBA00023136"/>
    </source>
</evidence>
<organism evidence="8 9">
    <name type="scientific">Ornithinibacillus caprae</name>
    <dbReference type="NCBI Taxonomy" id="2678566"/>
    <lineage>
        <taxon>Bacteria</taxon>
        <taxon>Bacillati</taxon>
        <taxon>Bacillota</taxon>
        <taxon>Bacilli</taxon>
        <taxon>Bacillales</taxon>
        <taxon>Bacillaceae</taxon>
        <taxon>Ornithinibacillus</taxon>
    </lineage>
</organism>
<evidence type="ECO:0000313" key="9">
    <source>
        <dbReference type="Proteomes" id="UP000469125"/>
    </source>
</evidence>
<feature type="transmembrane region" description="Helical" evidence="7">
    <location>
        <begin position="131"/>
        <end position="150"/>
    </location>
</feature>
<feature type="transmembrane region" description="Helical" evidence="7">
    <location>
        <begin position="77"/>
        <end position="99"/>
    </location>
</feature>
<evidence type="ECO:0000256" key="1">
    <source>
        <dbReference type="ARBA" id="ARBA00004127"/>
    </source>
</evidence>
<evidence type="ECO:0000256" key="2">
    <source>
        <dbReference type="ARBA" id="ARBA00008488"/>
    </source>
</evidence>
<reference evidence="8 9" key="1">
    <citation type="submission" date="2019-11" db="EMBL/GenBank/DDBJ databases">
        <authorList>
            <person name="Li X."/>
        </authorList>
    </citation>
    <scope>NUCLEOTIDE SEQUENCE [LARGE SCALE GENOMIC DNA]</scope>
    <source>
        <strain evidence="8 9">L9</strain>
    </source>
</reference>
<name>A0A6N8FNW7_9BACI</name>
<dbReference type="InterPro" id="IPR004254">
    <property type="entry name" value="AdipoR/HlyIII-related"/>
</dbReference>
<feature type="transmembrane region" description="Helical" evidence="7">
    <location>
        <begin position="12"/>
        <end position="36"/>
    </location>
</feature>
<keyword evidence="9" id="KW-1185">Reference proteome</keyword>
<evidence type="ECO:0000256" key="6">
    <source>
        <dbReference type="PIRSR" id="PIRSR604254-1"/>
    </source>
</evidence>
<feature type="binding site" evidence="6">
    <location>
        <position position="188"/>
    </location>
    <ligand>
        <name>Zn(2+)</name>
        <dbReference type="ChEBI" id="CHEBI:29105"/>
    </ligand>
</feature>
<comment type="similarity">
    <text evidence="2">Belongs to the UPF0073 (Hly-III) family.</text>
</comment>
<feature type="transmembrane region" description="Helical" evidence="7">
    <location>
        <begin position="42"/>
        <end position="65"/>
    </location>
</feature>
<protein>
    <submittedName>
        <fullName evidence="8">Hemolysin III family protein</fullName>
    </submittedName>
</protein>
<sequence length="211" mass="24261">MKVYSFSKKEEIVHAITHGIGAVLSMIGLILLISYAKITGDLWQIVSVTIFGITMLMMYLASTIVHSLPKGKWKDLFLIFDHATIYLFIAGSYTPFLLVHLRGEIGWTLFIIVWGIAIIGIIFKVFYVKRFIILSTIFYILMGWLIIIAWEPLTTMMHDTGVTLLVTGGLFYTIGTIFYIWRGFPYHHAVWHLFVLVGSAFHFFTVFYYVI</sequence>
<dbReference type="PANTHER" id="PTHR20855:SF129">
    <property type="entry name" value="HEMOLYSIN-3 HOMOLOG"/>
    <property type="match status" value="1"/>
</dbReference>
<comment type="caution">
    <text evidence="8">The sequence shown here is derived from an EMBL/GenBank/DDBJ whole genome shotgun (WGS) entry which is preliminary data.</text>
</comment>
<gene>
    <name evidence="8" type="ORF">GMD78_17820</name>
</gene>
<feature type="binding site" evidence="6">
    <location>
        <position position="66"/>
    </location>
    <ligand>
        <name>Zn(2+)</name>
        <dbReference type="ChEBI" id="CHEBI:29105"/>
    </ligand>
</feature>
<evidence type="ECO:0000256" key="7">
    <source>
        <dbReference type="SAM" id="Phobius"/>
    </source>
</evidence>
<dbReference type="InterPro" id="IPR005744">
    <property type="entry name" value="Hy-lIII"/>
</dbReference>
<dbReference type="EMBL" id="WOCA01000019">
    <property type="protein sequence ID" value="MUK90234.1"/>
    <property type="molecule type" value="Genomic_DNA"/>
</dbReference>
<comment type="subcellular location">
    <subcellularLocation>
        <location evidence="1">Endomembrane system</location>
        <topology evidence="1">Multi-pass membrane protein</topology>
    </subcellularLocation>
</comment>
<dbReference type="GO" id="GO:0016020">
    <property type="term" value="C:membrane"/>
    <property type="evidence" value="ECO:0007669"/>
    <property type="project" value="InterPro"/>
</dbReference>
<dbReference type="GO" id="GO:0046872">
    <property type="term" value="F:metal ion binding"/>
    <property type="evidence" value="ECO:0007669"/>
    <property type="project" value="UniProtKB-KW"/>
</dbReference>
<dbReference type="Proteomes" id="UP000469125">
    <property type="component" value="Unassembled WGS sequence"/>
</dbReference>
<feature type="transmembrane region" description="Helical" evidence="7">
    <location>
        <begin position="193"/>
        <end position="210"/>
    </location>
</feature>
<dbReference type="GO" id="GO:0140911">
    <property type="term" value="F:pore-forming activity"/>
    <property type="evidence" value="ECO:0007669"/>
    <property type="project" value="InterPro"/>
</dbReference>
<dbReference type="NCBIfam" id="TIGR01065">
    <property type="entry name" value="hlyIII"/>
    <property type="match status" value="1"/>
</dbReference>
<dbReference type="AlphaFoldDB" id="A0A6N8FNW7"/>
<dbReference type="PANTHER" id="PTHR20855">
    <property type="entry name" value="ADIPOR/PROGESTIN RECEPTOR-RELATED"/>
    <property type="match status" value="1"/>
</dbReference>
<dbReference type="GO" id="GO:0012505">
    <property type="term" value="C:endomembrane system"/>
    <property type="evidence" value="ECO:0007669"/>
    <property type="project" value="UniProtKB-SubCell"/>
</dbReference>